<feature type="transmembrane region" description="Helical" evidence="8">
    <location>
        <begin position="191"/>
        <end position="211"/>
    </location>
</feature>
<proteinExistence type="predicted"/>
<keyword evidence="5" id="KW-0573">Peptidoglycan synthesis</keyword>
<feature type="transmembrane region" description="Helical" evidence="8">
    <location>
        <begin position="77"/>
        <end position="100"/>
    </location>
</feature>
<dbReference type="GO" id="GO:0034204">
    <property type="term" value="P:lipid translocation"/>
    <property type="evidence" value="ECO:0007669"/>
    <property type="project" value="TreeGrafter"/>
</dbReference>
<gene>
    <name evidence="9" type="primary">murJ</name>
    <name evidence="9" type="ORF">FNZ23_23755</name>
</gene>
<keyword evidence="6 8" id="KW-1133">Transmembrane helix</keyword>
<dbReference type="CDD" id="cd13123">
    <property type="entry name" value="MATE_MurJ_like"/>
    <property type="match status" value="1"/>
</dbReference>
<keyword evidence="2" id="KW-1003">Cell membrane</keyword>
<organism evidence="9 10">
    <name type="scientific">Streptomyces benahoarensis</name>
    <dbReference type="NCBI Taxonomy" id="2595054"/>
    <lineage>
        <taxon>Bacteria</taxon>
        <taxon>Bacillati</taxon>
        <taxon>Actinomycetota</taxon>
        <taxon>Actinomycetes</taxon>
        <taxon>Kitasatosporales</taxon>
        <taxon>Streptomycetaceae</taxon>
        <taxon>Streptomyces</taxon>
    </lineage>
</organism>
<evidence type="ECO:0000256" key="4">
    <source>
        <dbReference type="ARBA" id="ARBA00022960"/>
    </source>
</evidence>
<evidence type="ECO:0000256" key="3">
    <source>
        <dbReference type="ARBA" id="ARBA00022692"/>
    </source>
</evidence>
<dbReference type="GO" id="GO:0009252">
    <property type="term" value="P:peptidoglycan biosynthetic process"/>
    <property type="evidence" value="ECO:0007669"/>
    <property type="project" value="UniProtKB-KW"/>
</dbReference>
<feature type="transmembrane region" description="Helical" evidence="8">
    <location>
        <begin position="316"/>
        <end position="336"/>
    </location>
</feature>
<comment type="subcellular location">
    <subcellularLocation>
        <location evidence="1">Cell membrane</location>
        <topology evidence="1">Multi-pass membrane protein</topology>
    </subcellularLocation>
</comment>
<evidence type="ECO:0000313" key="10">
    <source>
        <dbReference type="Proteomes" id="UP000320888"/>
    </source>
</evidence>
<name>A0A553YW19_9ACTN</name>
<feature type="transmembrane region" description="Helical" evidence="8">
    <location>
        <begin position="149"/>
        <end position="171"/>
    </location>
</feature>
<evidence type="ECO:0000256" key="7">
    <source>
        <dbReference type="ARBA" id="ARBA00023136"/>
    </source>
</evidence>
<dbReference type="InterPro" id="IPR004268">
    <property type="entry name" value="MurJ"/>
</dbReference>
<feature type="transmembrane region" description="Helical" evidence="8">
    <location>
        <begin position="417"/>
        <end position="439"/>
    </location>
</feature>
<evidence type="ECO:0000313" key="9">
    <source>
        <dbReference type="EMBL" id="TSB33394.1"/>
    </source>
</evidence>
<feature type="transmembrane region" description="Helical" evidence="8">
    <location>
        <begin position="459"/>
        <end position="478"/>
    </location>
</feature>
<evidence type="ECO:0000256" key="6">
    <source>
        <dbReference type="ARBA" id="ARBA00022989"/>
    </source>
</evidence>
<accession>A0A553YW19</accession>
<feature type="transmembrane region" description="Helical" evidence="8">
    <location>
        <begin position="356"/>
        <end position="377"/>
    </location>
</feature>
<evidence type="ECO:0000256" key="8">
    <source>
        <dbReference type="SAM" id="Phobius"/>
    </source>
</evidence>
<keyword evidence="4" id="KW-0133">Cell shape</keyword>
<evidence type="ECO:0000256" key="2">
    <source>
        <dbReference type="ARBA" id="ARBA00022475"/>
    </source>
</evidence>
<dbReference type="InterPro" id="IPR051050">
    <property type="entry name" value="Lipid_II_flippase_MurJ/MviN"/>
</dbReference>
<feature type="transmembrane region" description="Helical" evidence="8">
    <location>
        <begin position="277"/>
        <end position="295"/>
    </location>
</feature>
<feature type="transmembrane region" description="Helical" evidence="8">
    <location>
        <begin position="484"/>
        <end position="505"/>
    </location>
</feature>
<feature type="transmembrane region" description="Helical" evidence="8">
    <location>
        <begin position="389"/>
        <end position="411"/>
    </location>
</feature>
<dbReference type="PRINTS" id="PR01806">
    <property type="entry name" value="VIRFACTRMVIN"/>
</dbReference>
<dbReference type="PANTHER" id="PTHR47019">
    <property type="entry name" value="LIPID II FLIPPASE MURJ"/>
    <property type="match status" value="1"/>
</dbReference>
<dbReference type="GO" id="GO:0015648">
    <property type="term" value="F:lipid-linked peptidoglycan transporter activity"/>
    <property type="evidence" value="ECO:0007669"/>
    <property type="project" value="TreeGrafter"/>
</dbReference>
<feature type="transmembrane region" description="Helical" evidence="8">
    <location>
        <begin position="112"/>
        <end position="137"/>
    </location>
</feature>
<dbReference type="GO" id="GO:0008360">
    <property type="term" value="P:regulation of cell shape"/>
    <property type="evidence" value="ECO:0007669"/>
    <property type="project" value="UniProtKB-KW"/>
</dbReference>
<dbReference type="PANTHER" id="PTHR47019:SF1">
    <property type="entry name" value="LIPID II FLIPPASE MURJ"/>
    <property type="match status" value="1"/>
</dbReference>
<reference evidence="9 10" key="1">
    <citation type="submission" date="2019-07" db="EMBL/GenBank/DDBJ databases">
        <title>Draft genome for Streptomyces benahoarensis MZ03-48.</title>
        <authorList>
            <person name="Gonzalez-Pimentel J.L."/>
        </authorList>
    </citation>
    <scope>NUCLEOTIDE SEQUENCE [LARGE SCALE GENOMIC DNA]</scope>
    <source>
        <strain evidence="9 10">MZ03-48</strain>
    </source>
</reference>
<dbReference type="GO" id="GO:0005886">
    <property type="term" value="C:plasma membrane"/>
    <property type="evidence" value="ECO:0007669"/>
    <property type="project" value="UniProtKB-SubCell"/>
</dbReference>
<keyword evidence="7 8" id="KW-0472">Membrane</keyword>
<sequence length="521" mass="54741">MAAGTAVSRATGMIRQTLQAAALGTGLLATTYTTAGVVPMSVYTLLIGGALNSVLVPQLVRARAEHPDGGHAHEQRLVTLVLSVLAVGTVLAVWAAPQIVAVYASDGAKDHAAFGLTVVFARFLLPQIFFHGLYFILGQLLNARQKFGAMMWTPVLNNLVLIAVFGLYIALLTGPREVADITAGPVRLLGIGTTAGIVVQAVALIPFVRASGFRFRPRFDWRGAGLRTSLTAARWTLLLVLANLAAMTVVTHLAGAADRQLPTAGVGFTAYSYAQTIWMLPQSLVTVSLVTALLPRMSRAVAEHRLDDLRGDLSRALRASGVVIVPAGFFFLAFGPQTAHLLFAHGAVDAASAAPAGHMLQALGLGLIPFSAQYLLLRGFYAFEDTRTPFWTAAQIAAVTIALAVACHLLLPPRWAVTGMAAAYAVAYAAGLLLTAVRLRRRLHGRLDGRRLCRTYGKLAAAAAAAALLGHLAATGIVGTGAPALTLLAGGLTMAAAFWALARLLRIGELRGLPLPGLRRA</sequence>
<keyword evidence="10" id="KW-1185">Reference proteome</keyword>
<dbReference type="NCBIfam" id="TIGR01695">
    <property type="entry name" value="murJ_mviN"/>
    <property type="match status" value="1"/>
</dbReference>
<dbReference type="AlphaFoldDB" id="A0A553YW19"/>
<dbReference type="EMBL" id="VKLS01000404">
    <property type="protein sequence ID" value="TSB33394.1"/>
    <property type="molecule type" value="Genomic_DNA"/>
</dbReference>
<evidence type="ECO:0000256" key="5">
    <source>
        <dbReference type="ARBA" id="ARBA00022984"/>
    </source>
</evidence>
<feature type="transmembrane region" description="Helical" evidence="8">
    <location>
        <begin position="37"/>
        <end position="56"/>
    </location>
</feature>
<keyword evidence="3 8" id="KW-0812">Transmembrane</keyword>
<evidence type="ECO:0000256" key="1">
    <source>
        <dbReference type="ARBA" id="ARBA00004651"/>
    </source>
</evidence>
<comment type="caution">
    <text evidence="9">The sequence shown here is derived from an EMBL/GenBank/DDBJ whole genome shotgun (WGS) entry which is preliminary data.</text>
</comment>
<dbReference type="Proteomes" id="UP000320888">
    <property type="component" value="Unassembled WGS sequence"/>
</dbReference>
<protein>
    <submittedName>
        <fullName evidence="9">Murein biosynthesis integral membrane protein MurJ</fullName>
    </submittedName>
</protein>
<feature type="transmembrane region" description="Helical" evidence="8">
    <location>
        <begin position="232"/>
        <end position="257"/>
    </location>
</feature>
<dbReference type="Pfam" id="PF03023">
    <property type="entry name" value="MurJ"/>
    <property type="match status" value="1"/>
</dbReference>